<keyword evidence="5 7" id="KW-0472">Membrane</keyword>
<evidence type="ECO:0000313" key="9">
    <source>
        <dbReference type="Proteomes" id="UP001159405"/>
    </source>
</evidence>
<organism evidence="8 9">
    <name type="scientific">Porites lobata</name>
    <dbReference type="NCBI Taxonomy" id="104759"/>
    <lineage>
        <taxon>Eukaryota</taxon>
        <taxon>Metazoa</taxon>
        <taxon>Cnidaria</taxon>
        <taxon>Anthozoa</taxon>
        <taxon>Hexacorallia</taxon>
        <taxon>Scleractinia</taxon>
        <taxon>Fungiina</taxon>
        <taxon>Poritidae</taxon>
        <taxon>Porites</taxon>
    </lineage>
</organism>
<gene>
    <name evidence="8" type="ORF">PLOB_00003330</name>
</gene>
<comment type="subcellular location">
    <subcellularLocation>
        <location evidence="1">Membrane</location>
        <topology evidence="1">Multi-pass membrane protein</topology>
    </subcellularLocation>
</comment>
<feature type="compositionally biased region" description="Polar residues" evidence="6">
    <location>
        <begin position="35"/>
        <end position="47"/>
    </location>
</feature>
<keyword evidence="4 7" id="KW-1133">Transmembrane helix</keyword>
<evidence type="ECO:0000256" key="1">
    <source>
        <dbReference type="ARBA" id="ARBA00004141"/>
    </source>
</evidence>
<feature type="transmembrane region" description="Helical" evidence="7">
    <location>
        <begin position="425"/>
        <end position="444"/>
    </location>
</feature>
<dbReference type="Pfam" id="PF03006">
    <property type="entry name" value="HlyIII"/>
    <property type="match status" value="1"/>
</dbReference>
<evidence type="ECO:0000256" key="7">
    <source>
        <dbReference type="SAM" id="Phobius"/>
    </source>
</evidence>
<evidence type="ECO:0000256" key="5">
    <source>
        <dbReference type="ARBA" id="ARBA00023136"/>
    </source>
</evidence>
<feature type="transmembrane region" description="Helical" evidence="7">
    <location>
        <begin position="496"/>
        <end position="518"/>
    </location>
</feature>
<comment type="caution">
    <text evidence="8">The sequence shown here is derived from an EMBL/GenBank/DDBJ whole genome shotgun (WGS) entry which is preliminary data.</text>
</comment>
<feature type="transmembrane region" description="Helical" evidence="7">
    <location>
        <begin position="364"/>
        <end position="382"/>
    </location>
</feature>
<dbReference type="InterPro" id="IPR004254">
    <property type="entry name" value="AdipoR/HlyIII-related"/>
</dbReference>
<sequence length="528" mass="59455">MAELRRRRTNMSEITTTKLMNEDSNDTDGERSENSCDSSENISSQGDGQEIPLEQQEEEEKPLEYVDSVDVTVESRGCEDDSSSNTGSEGEKDSEGVANEDTTSASSKESENDQDHAGENSDEDVDGESVTCALLGLEQAKVFIVKGEENLHVMFQAVKGNVQDTAVKIKGNMHDAAEKMQDNIHEATEKMQVMLKSTKENMTDAAERVQVILKTAKDNVQESMHDAADKAERISKKAMELARSGWYLLSHFELPEWLRDNDFLSHHHRPPMPSFRSCFKSIFKIHSETGNIWTHLIGFVAFICVMLYMFLRPITNTNPFPKDWQEKLVFGAFFAGAILCLGFSWLFHTVYCHSVTVSKVFSRLDYSGIAMLIMGSFVPPLYYGFYCSRVLKIVYMSVICSLGIMCIIVSLWSKFNTPKYRVLRAGLFLTFGCSGIVPAIHFMAAYGVTLAHRQASVGWMALMGVLYIAGAIMYATRVPERWFPGKCDIWFQSHQIFHVLVVAAAFVHLYGICQMAYYRFHHGTACEN</sequence>
<feature type="transmembrane region" description="Helical" evidence="7">
    <location>
        <begin position="394"/>
        <end position="413"/>
    </location>
</feature>
<dbReference type="PANTHER" id="PTHR20855">
    <property type="entry name" value="ADIPOR/PROGESTIN RECEPTOR-RELATED"/>
    <property type="match status" value="1"/>
</dbReference>
<evidence type="ECO:0000313" key="8">
    <source>
        <dbReference type="EMBL" id="CAH3158794.1"/>
    </source>
</evidence>
<evidence type="ECO:0008006" key="10">
    <source>
        <dbReference type="Google" id="ProtNLM"/>
    </source>
</evidence>
<keyword evidence="9" id="KW-1185">Reference proteome</keyword>
<proteinExistence type="inferred from homology"/>
<evidence type="ECO:0000256" key="6">
    <source>
        <dbReference type="SAM" id="MobiDB-lite"/>
    </source>
</evidence>
<feature type="transmembrane region" description="Helical" evidence="7">
    <location>
        <begin position="292"/>
        <end position="311"/>
    </location>
</feature>
<evidence type="ECO:0000256" key="3">
    <source>
        <dbReference type="ARBA" id="ARBA00022692"/>
    </source>
</evidence>
<dbReference type="PANTHER" id="PTHR20855:SF52">
    <property type="entry name" value="ADIPONECTIN RECEPTOR PROTEIN"/>
    <property type="match status" value="1"/>
</dbReference>
<dbReference type="Proteomes" id="UP001159405">
    <property type="component" value="Unassembled WGS sequence"/>
</dbReference>
<feature type="transmembrane region" description="Helical" evidence="7">
    <location>
        <begin position="456"/>
        <end position="475"/>
    </location>
</feature>
<feature type="transmembrane region" description="Helical" evidence="7">
    <location>
        <begin position="331"/>
        <end position="352"/>
    </location>
</feature>
<reference evidence="8 9" key="1">
    <citation type="submission" date="2022-05" db="EMBL/GenBank/DDBJ databases">
        <authorList>
            <consortium name="Genoscope - CEA"/>
            <person name="William W."/>
        </authorList>
    </citation>
    <scope>NUCLEOTIDE SEQUENCE [LARGE SCALE GENOMIC DNA]</scope>
</reference>
<keyword evidence="3 7" id="KW-0812">Transmembrane</keyword>
<dbReference type="EMBL" id="CALNXK010000112">
    <property type="protein sequence ID" value="CAH3158794.1"/>
    <property type="molecule type" value="Genomic_DNA"/>
</dbReference>
<feature type="region of interest" description="Disordered" evidence="6">
    <location>
        <begin position="1"/>
        <end position="126"/>
    </location>
</feature>
<evidence type="ECO:0000256" key="4">
    <source>
        <dbReference type="ARBA" id="ARBA00022989"/>
    </source>
</evidence>
<name>A0ABN8Q7U5_9CNID</name>
<dbReference type="Gene3D" id="1.20.120.20">
    <property type="entry name" value="Apolipoprotein"/>
    <property type="match status" value="1"/>
</dbReference>
<accession>A0ABN8Q7U5</accession>
<comment type="similarity">
    <text evidence="2">Belongs to the ADIPOR family.</text>
</comment>
<protein>
    <recommendedName>
        <fullName evidence="10">Adiponectin receptor protein</fullName>
    </recommendedName>
</protein>
<evidence type="ECO:0000256" key="2">
    <source>
        <dbReference type="ARBA" id="ARBA00007018"/>
    </source>
</evidence>
<feature type="compositionally biased region" description="Basic and acidic residues" evidence="6">
    <location>
        <begin position="108"/>
        <end position="119"/>
    </location>
</feature>